<dbReference type="PANTHER" id="PTHR46023">
    <property type="entry name" value="LIPASE CLASS 3 PROTEIN-LIKE"/>
    <property type="match status" value="1"/>
</dbReference>
<accession>A0A6V7NTH7</accession>
<dbReference type="SUPFAM" id="SSF53474">
    <property type="entry name" value="alpha/beta-Hydrolases"/>
    <property type="match status" value="1"/>
</dbReference>
<dbReference type="AlphaFoldDB" id="A0A6V7NTH7"/>
<evidence type="ECO:0000259" key="2">
    <source>
        <dbReference type="Pfam" id="PF01764"/>
    </source>
</evidence>
<gene>
    <name evidence="4" type="ORF">CB5_LOCUS5121</name>
</gene>
<reference evidence="4" key="1">
    <citation type="submission" date="2020-07" db="EMBL/GenBank/DDBJ databases">
        <authorList>
            <person name="Lin J."/>
        </authorList>
    </citation>
    <scope>NUCLEOTIDE SEQUENCE</scope>
</reference>
<feature type="compositionally biased region" description="Basic and acidic residues" evidence="1">
    <location>
        <begin position="40"/>
        <end position="51"/>
    </location>
</feature>
<dbReference type="InterPro" id="IPR029058">
    <property type="entry name" value="AB_hydrolase_fold"/>
</dbReference>
<evidence type="ECO:0000256" key="1">
    <source>
        <dbReference type="SAM" id="MobiDB-lite"/>
    </source>
</evidence>
<feature type="region of interest" description="Disordered" evidence="1">
    <location>
        <begin position="25"/>
        <end position="71"/>
    </location>
</feature>
<dbReference type="PANTHER" id="PTHR46023:SF1">
    <property type="entry name" value="OS12G0554500 PROTEIN"/>
    <property type="match status" value="1"/>
</dbReference>
<dbReference type="InterPro" id="IPR002921">
    <property type="entry name" value="Fungal_lipase-type"/>
</dbReference>
<dbReference type="InterPro" id="IPR005592">
    <property type="entry name" value="Mono/diacylglycerol_lipase_N"/>
</dbReference>
<dbReference type="Pfam" id="PF03893">
    <property type="entry name" value="Lipase3_N"/>
    <property type="match status" value="1"/>
</dbReference>
<protein>
    <recommendedName>
        <fullName evidence="5">Sn1-specific diacylglycerol lipase alpha</fullName>
    </recommendedName>
</protein>
<dbReference type="Gene3D" id="3.40.50.1820">
    <property type="entry name" value="alpha/beta hydrolase"/>
    <property type="match status" value="1"/>
</dbReference>
<evidence type="ECO:0000259" key="3">
    <source>
        <dbReference type="Pfam" id="PF03893"/>
    </source>
</evidence>
<dbReference type="CDD" id="cd00519">
    <property type="entry name" value="Lipase_3"/>
    <property type="match status" value="1"/>
</dbReference>
<evidence type="ECO:0000313" key="4">
    <source>
        <dbReference type="EMBL" id="CAD1821910.1"/>
    </source>
</evidence>
<evidence type="ECO:0008006" key="5">
    <source>
        <dbReference type="Google" id="ProtNLM"/>
    </source>
</evidence>
<dbReference type="EMBL" id="LR862142">
    <property type="protein sequence ID" value="CAD1821910.1"/>
    <property type="molecule type" value="Genomic_DNA"/>
</dbReference>
<feature type="domain" description="Fungal lipase-type" evidence="2">
    <location>
        <begin position="193"/>
        <end position="355"/>
    </location>
</feature>
<dbReference type="Pfam" id="PF01764">
    <property type="entry name" value="Lipase_3"/>
    <property type="match status" value="1"/>
</dbReference>
<sequence length="597" mass="66872">MGAAAMASAARRSVLMYLVLSGRLSPPDSAAAKEEDDLEAGSRRKEDDEKRRERKNKKMGPGRWPERSPTTLGEAAAVAARTVRFTYAETLGKWPLGELAFGIKYYMKQQGNLQHEYTGSNCIQLKGNGIRSELISLLRYLNLCMYFSKKPFQVFLEFGRYGQDNVLIQKSKARLLKPAFTVIRDRSCRSFILFIRGAISVKDRLTAATGAEVPFHHVVLHEGSVRKVVLGYAHCGMVAAARWIAKRAIPCLRKAVLQYSDYKIKIIGHSMGAGIAAILTYILREYEEFSSCTCIAFAPGMCLLTSEHYVTFLLVMGILISDFNSACMTWDLAESGKEFITTLINRTDLVPTFSKVTAENLRSEVMASPWVNDLRDQIQQTRFLKIVNQSVTFFRSHLPFISGPRAKVMDADIPEAVLGNAADTAPVTIHTSLLCLSCLCPRQQAILSKASQRSTKSAYIEQVSRETLTVDKEKLHVSSSRSSEEITKGKLRNLLEEELCGLVREAYATKELAGKEETAVDKQFYPPGKIMHMVALPLLQGDTADEIIGIYRTPRELYSKIRLARTMIREHYMPQYKKMLELLIDELGKDDEGCASL</sequence>
<name>A0A6V7NTH7_ANACO</name>
<proteinExistence type="predicted"/>
<dbReference type="GO" id="GO:0016042">
    <property type="term" value="P:lipid catabolic process"/>
    <property type="evidence" value="ECO:0007669"/>
    <property type="project" value="InterPro"/>
</dbReference>
<organism evidence="4">
    <name type="scientific">Ananas comosus var. bracteatus</name>
    <name type="common">red pineapple</name>
    <dbReference type="NCBI Taxonomy" id="296719"/>
    <lineage>
        <taxon>Eukaryota</taxon>
        <taxon>Viridiplantae</taxon>
        <taxon>Streptophyta</taxon>
        <taxon>Embryophyta</taxon>
        <taxon>Tracheophyta</taxon>
        <taxon>Spermatophyta</taxon>
        <taxon>Magnoliopsida</taxon>
        <taxon>Liliopsida</taxon>
        <taxon>Poales</taxon>
        <taxon>Bromeliaceae</taxon>
        <taxon>Bromelioideae</taxon>
        <taxon>Ananas</taxon>
    </lineage>
</organism>
<feature type="domain" description="Mono-/di-acylglycerol lipase N-terminal" evidence="3">
    <location>
        <begin position="74"/>
        <end position="112"/>
    </location>
</feature>